<keyword evidence="5" id="KW-1185">Reference proteome</keyword>
<sequence length="423" mass="48333">MKKYIVAVLMMFLVTNITLARNTYITVEGNEQQEIMTHLNNVISSDDIVVLADTTPILSKRALRRQRVAKRNLHYNILGGPSYTPDFGLLVGGSALMTFRMNPSDTTQRRSVVPMAIALMFKGGLNLMTKPQLFFKSDHFRIFGTFSYKNTLENFYGIGYMTNKDYERGKETSEYRYSGIQLNPWFLFRLGKSDFFAGPQIDFNYDKITKPAPGLVEQPSYIAAGGTEQGYSNQSSGLGFLLTYDTRDIPANAYKGIYLDFRGMIYNKAFGGDNNFYRLEIDYRQYKSLGHRRVLAWTTQTKNVFGNVPLTKYVLSGTPFDLRGYYMGQYRDKSSHVVMVEYRQMINTDKSTWMKKMLSHVGYVAWGGCGFMGPTPGKIEGVLPNLGVGIRIEVQPRMNVRLDFGRNMVNKQNLFYFNMTEAF</sequence>
<proteinExistence type="predicted"/>
<protein>
    <submittedName>
        <fullName evidence="4">Surface antigen</fullName>
    </submittedName>
</protein>
<feature type="domain" description="Bacterial surface antigen (D15)" evidence="3">
    <location>
        <begin position="166"/>
        <end position="421"/>
    </location>
</feature>
<keyword evidence="2" id="KW-0472">Membrane</keyword>
<dbReference type="GO" id="GO:0019867">
    <property type="term" value="C:outer membrane"/>
    <property type="evidence" value="ECO:0007669"/>
    <property type="project" value="InterPro"/>
</dbReference>
<dbReference type="Proteomes" id="UP000184436">
    <property type="component" value="Unassembled WGS sequence"/>
</dbReference>
<gene>
    <name evidence="4" type="ORF">SAMN05444349_14024</name>
</gene>
<evidence type="ECO:0000256" key="2">
    <source>
        <dbReference type="ARBA" id="ARBA00023136"/>
    </source>
</evidence>
<reference evidence="4 5" key="1">
    <citation type="submission" date="2016-11" db="EMBL/GenBank/DDBJ databases">
        <authorList>
            <person name="Jaros S."/>
            <person name="Januszkiewicz K."/>
            <person name="Wedrychowicz H."/>
        </authorList>
    </citation>
    <scope>NUCLEOTIDE SEQUENCE [LARGE SCALE GENOMIC DNA]</scope>
    <source>
        <strain evidence="4 5">DSM 26883</strain>
    </source>
</reference>
<evidence type="ECO:0000259" key="3">
    <source>
        <dbReference type="Pfam" id="PF01103"/>
    </source>
</evidence>
<evidence type="ECO:0000313" key="5">
    <source>
        <dbReference type="Proteomes" id="UP000184436"/>
    </source>
</evidence>
<dbReference type="AlphaFoldDB" id="A0A1M5F1K3"/>
<evidence type="ECO:0000313" key="4">
    <source>
        <dbReference type="EMBL" id="SHF85359.1"/>
    </source>
</evidence>
<dbReference type="STRING" id="871325.SAMN05444349_14024"/>
<dbReference type="Pfam" id="PF01103">
    <property type="entry name" value="Omp85"/>
    <property type="match status" value="1"/>
</dbReference>
<accession>A0A1M5F1K3</accession>
<dbReference type="Gene3D" id="2.40.160.50">
    <property type="entry name" value="membrane protein fhac: a member of the omp85/tpsb transporter family"/>
    <property type="match status" value="1"/>
</dbReference>
<dbReference type="InterPro" id="IPR000184">
    <property type="entry name" value="Bac_surfAg_D15"/>
</dbReference>
<dbReference type="EMBL" id="FQVD01000040">
    <property type="protein sequence ID" value="SHF85359.1"/>
    <property type="molecule type" value="Genomic_DNA"/>
</dbReference>
<evidence type="ECO:0000256" key="1">
    <source>
        <dbReference type="ARBA" id="ARBA00004370"/>
    </source>
</evidence>
<comment type="subcellular location">
    <subcellularLocation>
        <location evidence="1">Membrane</location>
    </subcellularLocation>
</comment>
<name>A0A1M5F1K3_9BACE</name>
<organism evidence="4 5">
    <name type="scientific">Bacteroides faecichinchillae</name>
    <dbReference type="NCBI Taxonomy" id="871325"/>
    <lineage>
        <taxon>Bacteria</taxon>
        <taxon>Pseudomonadati</taxon>
        <taxon>Bacteroidota</taxon>
        <taxon>Bacteroidia</taxon>
        <taxon>Bacteroidales</taxon>
        <taxon>Bacteroidaceae</taxon>
        <taxon>Bacteroides</taxon>
    </lineage>
</organism>